<evidence type="ECO:0000313" key="4">
    <source>
        <dbReference type="Proteomes" id="UP000011083"/>
    </source>
</evidence>
<sequence length="126" mass="14968">MQQQRKRPRIEETNISGLPNEIWLLILSFVPEWLNLHFVCRDFYAIFDRIYYEPKRRLTPRPANYPPQQPRPTALGSMGNRRSLSHSGLTRILVKGIALNDARRADFVAFWEMGWPQYIDFDFDDI</sequence>
<dbReference type="VEuPathDB" id="AmoebaDB:ACA1_076490"/>
<dbReference type="SUPFAM" id="SSF81383">
    <property type="entry name" value="F-box domain"/>
    <property type="match status" value="1"/>
</dbReference>
<dbReference type="RefSeq" id="XP_004335809.1">
    <property type="nucleotide sequence ID" value="XM_004335761.1"/>
</dbReference>
<dbReference type="AlphaFoldDB" id="L8GNI3"/>
<dbReference type="GeneID" id="14914433"/>
<dbReference type="KEGG" id="acan:ACA1_076490"/>
<dbReference type="EMBL" id="KB008074">
    <property type="protein sequence ID" value="ELR13796.1"/>
    <property type="molecule type" value="Genomic_DNA"/>
</dbReference>
<feature type="region of interest" description="Disordered" evidence="1">
    <location>
        <begin position="59"/>
        <end position="82"/>
    </location>
</feature>
<dbReference type="InterPro" id="IPR001810">
    <property type="entry name" value="F-box_dom"/>
</dbReference>
<evidence type="ECO:0000259" key="2">
    <source>
        <dbReference type="Pfam" id="PF12937"/>
    </source>
</evidence>
<proteinExistence type="predicted"/>
<evidence type="ECO:0000313" key="3">
    <source>
        <dbReference type="EMBL" id="ELR13796.1"/>
    </source>
</evidence>
<gene>
    <name evidence="3" type="ORF">ACA1_076490</name>
</gene>
<feature type="domain" description="F-box" evidence="2">
    <location>
        <begin position="15"/>
        <end position="51"/>
    </location>
</feature>
<evidence type="ECO:0000256" key="1">
    <source>
        <dbReference type="SAM" id="MobiDB-lite"/>
    </source>
</evidence>
<accession>L8GNI3</accession>
<keyword evidence="4" id="KW-1185">Reference proteome</keyword>
<protein>
    <submittedName>
        <fullName evidence="3">Fbox domain containing protein</fullName>
    </submittedName>
</protein>
<dbReference type="Proteomes" id="UP000011083">
    <property type="component" value="Unassembled WGS sequence"/>
</dbReference>
<reference evidence="3 4" key="1">
    <citation type="journal article" date="2013" name="Genome Biol.">
        <title>Genome of Acanthamoeba castellanii highlights extensive lateral gene transfer and early evolution of tyrosine kinase signaling.</title>
        <authorList>
            <person name="Clarke M."/>
            <person name="Lohan A.J."/>
            <person name="Liu B."/>
            <person name="Lagkouvardos I."/>
            <person name="Roy S."/>
            <person name="Zafar N."/>
            <person name="Bertelli C."/>
            <person name="Schilde C."/>
            <person name="Kianianmomeni A."/>
            <person name="Burglin T.R."/>
            <person name="Frech C."/>
            <person name="Turcotte B."/>
            <person name="Kopec K.O."/>
            <person name="Synnott J.M."/>
            <person name="Choo C."/>
            <person name="Paponov I."/>
            <person name="Finkler A."/>
            <person name="Soon Heng Tan C."/>
            <person name="Hutchins A.P."/>
            <person name="Weinmeier T."/>
            <person name="Rattei T."/>
            <person name="Chu J.S."/>
            <person name="Gimenez G."/>
            <person name="Irimia M."/>
            <person name="Rigden D.J."/>
            <person name="Fitzpatrick D.A."/>
            <person name="Lorenzo-Morales J."/>
            <person name="Bateman A."/>
            <person name="Chiu C.H."/>
            <person name="Tang P."/>
            <person name="Hegemann P."/>
            <person name="Fromm H."/>
            <person name="Raoult D."/>
            <person name="Greub G."/>
            <person name="Miranda-Saavedra D."/>
            <person name="Chen N."/>
            <person name="Nash P."/>
            <person name="Ginger M.L."/>
            <person name="Horn M."/>
            <person name="Schaap P."/>
            <person name="Caler L."/>
            <person name="Loftus B."/>
        </authorList>
    </citation>
    <scope>NUCLEOTIDE SEQUENCE [LARGE SCALE GENOMIC DNA]</scope>
    <source>
        <strain evidence="3 4">Neff</strain>
    </source>
</reference>
<dbReference type="InterPro" id="IPR036047">
    <property type="entry name" value="F-box-like_dom_sf"/>
</dbReference>
<name>L8GNI3_ACACF</name>
<dbReference type="Pfam" id="PF12937">
    <property type="entry name" value="F-box-like"/>
    <property type="match status" value="1"/>
</dbReference>
<dbReference type="CDD" id="cd09917">
    <property type="entry name" value="F-box_SF"/>
    <property type="match status" value="1"/>
</dbReference>
<organism evidence="3 4">
    <name type="scientific">Acanthamoeba castellanii (strain ATCC 30010 / Neff)</name>
    <dbReference type="NCBI Taxonomy" id="1257118"/>
    <lineage>
        <taxon>Eukaryota</taxon>
        <taxon>Amoebozoa</taxon>
        <taxon>Discosea</taxon>
        <taxon>Longamoebia</taxon>
        <taxon>Centramoebida</taxon>
        <taxon>Acanthamoebidae</taxon>
        <taxon>Acanthamoeba</taxon>
    </lineage>
</organism>